<dbReference type="InterPro" id="IPR012341">
    <property type="entry name" value="6hp_glycosidase-like_sf"/>
</dbReference>
<dbReference type="PANTHER" id="PTHR42899">
    <property type="entry name" value="SPERMATOGENESIS-ASSOCIATED PROTEIN 20"/>
    <property type="match status" value="1"/>
</dbReference>
<evidence type="ECO:0000313" key="2">
    <source>
        <dbReference type="EMBL" id="ORX62911.1"/>
    </source>
</evidence>
<dbReference type="EMBL" id="MCGT01000001">
    <property type="protein sequence ID" value="ORX62911.1"/>
    <property type="molecule type" value="Genomic_DNA"/>
</dbReference>
<dbReference type="CDD" id="cd02955">
    <property type="entry name" value="SSP411"/>
    <property type="match status" value="1"/>
</dbReference>
<dbReference type="GO" id="GO:0003824">
    <property type="term" value="F:catalytic activity"/>
    <property type="evidence" value="ECO:0007669"/>
    <property type="project" value="UniProtKB-ARBA"/>
</dbReference>
<reference evidence="2 3" key="1">
    <citation type="submission" date="2016-07" db="EMBL/GenBank/DDBJ databases">
        <title>Pervasive Adenine N6-methylation of Active Genes in Fungi.</title>
        <authorList>
            <consortium name="DOE Joint Genome Institute"/>
            <person name="Mondo S.J."/>
            <person name="Dannebaum R.O."/>
            <person name="Kuo R.C."/>
            <person name="Labutti K."/>
            <person name="Haridas S."/>
            <person name="Kuo A."/>
            <person name="Salamov A."/>
            <person name="Ahrendt S.R."/>
            <person name="Lipzen A."/>
            <person name="Sullivan W."/>
            <person name="Andreopoulos W.B."/>
            <person name="Clum A."/>
            <person name="Lindquist E."/>
            <person name="Daum C."/>
            <person name="Ramamoorthy G.K."/>
            <person name="Gryganskyi A."/>
            <person name="Culley D."/>
            <person name="Magnuson J.K."/>
            <person name="James T.Y."/>
            <person name="O'Malley M.A."/>
            <person name="Stajich J.E."/>
            <person name="Spatafora J.W."/>
            <person name="Visel A."/>
            <person name="Grigoriev I.V."/>
        </authorList>
    </citation>
    <scope>NUCLEOTIDE SEQUENCE [LARGE SCALE GENOMIC DNA]</scope>
    <source>
        <strain evidence="2 3">NRRL 3301</strain>
    </source>
</reference>
<dbReference type="GO" id="GO:0005975">
    <property type="term" value="P:carbohydrate metabolic process"/>
    <property type="evidence" value="ECO:0007669"/>
    <property type="project" value="InterPro"/>
</dbReference>
<accession>A0A1X2GXU9</accession>
<name>A0A1X2GXU9_9FUNG</name>
<dbReference type="OrthoDB" id="1923667at2759"/>
<dbReference type="SUPFAM" id="SSF48208">
    <property type="entry name" value="Six-hairpin glycosidases"/>
    <property type="match status" value="1"/>
</dbReference>
<protein>
    <submittedName>
        <fullName evidence="2">Spermatogenesis-associated protein 20-like protein</fullName>
    </submittedName>
</protein>
<dbReference type="Proteomes" id="UP000242146">
    <property type="component" value="Unassembled WGS sequence"/>
</dbReference>
<keyword evidence="3" id="KW-1185">Reference proteome</keyword>
<dbReference type="InterPro" id="IPR036249">
    <property type="entry name" value="Thioredoxin-like_sf"/>
</dbReference>
<dbReference type="InterPro" id="IPR004879">
    <property type="entry name" value="Ssp411-like_TRX"/>
</dbReference>
<dbReference type="Gene3D" id="1.50.10.10">
    <property type="match status" value="1"/>
</dbReference>
<sequence>MALYSTANATAPANRLAQEKSPYLLQHAQNPVDWYPWGQEAFDKAKEENKPIFLSVGYSTCHWCHVMEHESFEDADVASVMNKHFVNIKVDREEHPGVDKLYMTYVQLTSGRGGWPMNVFLTPDLEPFFGGTYFAPDGAQQGRPGFKTVLQRVAMIWNTDNQKLLESGRDTIKQLQSFVQTRLTDNVDQHDRMEAQALATKAYDHYLANFDKNSGGFSKAPKFPQPALLQFLLEYFAYHDHDAQRRQHALSMVSDTLKSIARGGIHDHVGGGFHRYSTDENWHVPHFEKMLYDQGQLLSTYATAYQITKDNLFADTVRDIVRYVKKDLHHPQGGFYAAQDADSLPTTAATKKLEGAFCVWTKDELVRLLSPEQLQIVCHHYGVKDHGNVAPEQDPHNELTHQNVLHQCHSLHETASACSVSEEAAQALLEDAKAQLQDIRDHQRPSPHRDEKILTSWNGLMISGLVRSSLVVGDEALDLATETADFFHRTLYDPSTRTLGRSYCQSPSTIRGCLEDYSYLIQGLLDLYEAKGDDKWIQWAFDLQETQNDLFYDSQGGGFFSTESTDKSILVRLKDEQDGAEPSPNAVALKNLIRLGTVLEHQEYVAKAQDTLGCFIKGMEAFPYAMPSLVSCYLLMHHGTKQIVLAGRDTKPFKNLIQQVYMPNKLVIDGQHASGLVYETNKTVARITQEQHQSPGSASICEHFTCSLPISDLSQFQKQIQQ</sequence>
<dbReference type="InterPro" id="IPR024705">
    <property type="entry name" value="Ssp411"/>
</dbReference>
<proteinExistence type="predicted"/>
<evidence type="ECO:0000259" key="1">
    <source>
        <dbReference type="Pfam" id="PF03190"/>
    </source>
</evidence>
<comment type="caution">
    <text evidence="2">The sequence shown here is derived from an EMBL/GenBank/DDBJ whole genome shotgun (WGS) entry which is preliminary data.</text>
</comment>
<evidence type="ECO:0000313" key="3">
    <source>
        <dbReference type="Proteomes" id="UP000242146"/>
    </source>
</evidence>
<dbReference type="PIRSF" id="PIRSF006402">
    <property type="entry name" value="UCP006402_thioredoxin"/>
    <property type="match status" value="1"/>
</dbReference>
<dbReference type="InterPro" id="IPR008928">
    <property type="entry name" value="6-hairpin_glycosidase_sf"/>
</dbReference>
<dbReference type="AlphaFoldDB" id="A0A1X2GXU9"/>
<organism evidence="2 3">
    <name type="scientific">Hesseltinella vesiculosa</name>
    <dbReference type="NCBI Taxonomy" id="101127"/>
    <lineage>
        <taxon>Eukaryota</taxon>
        <taxon>Fungi</taxon>
        <taxon>Fungi incertae sedis</taxon>
        <taxon>Mucoromycota</taxon>
        <taxon>Mucoromycotina</taxon>
        <taxon>Mucoromycetes</taxon>
        <taxon>Mucorales</taxon>
        <taxon>Cunninghamellaceae</taxon>
        <taxon>Hesseltinella</taxon>
    </lineage>
</organism>
<dbReference type="STRING" id="101127.A0A1X2GXU9"/>
<dbReference type="SUPFAM" id="SSF52833">
    <property type="entry name" value="Thioredoxin-like"/>
    <property type="match status" value="1"/>
</dbReference>
<dbReference type="PANTHER" id="PTHR42899:SF1">
    <property type="entry name" value="SPERMATOGENESIS-ASSOCIATED PROTEIN 20"/>
    <property type="match status" value="1"/>
</dbReference>
<gene>
    <name evidence="2" type="ORF">DM01DRAFT_304882</name>
</gene>
<dbReference type="Pfam" id="PF03190">
    <property type="entry name" value="Thioredox_DsbH"/>
    <property type="match status" value="1"/>
</dbReference>
<dbReference type="Gene3D" id="3.40.30.10">
    <property type="entry name" value="Glutaredoxin"/>
    <property type="match status" value="1"/>
</dbReference>
<feature type="domain" description="Spermatogenesis-associated protein 20-like TRX" evidence="1">
    <location>
        <begin position="14"/>
        <end position="175"/>
    </location>
</feature>